<keyword evidence="3" id="KW-0540">Nuclease</keyword>
<dbReference type="EMBL" id="JACOPK010000009">
    <property type="protein sequence ID" value="MBC5696280.1"/>
    <property type="molecule type" value="Genomic_DNA"/>
</dbReference>
<accession>A0ABR7GPN6</accession>
<evidence type="ECO:0000256" key="3">
    <source>
        <dbReference type="PIRNR" id="PIRNR033490"/>
    </source>
</evidence>
<reference evidence="4 5" key="1">
    <citation type="submission" date="2020-08" db="EMBL/GenBank/DDBJ databases">
        <title>Genome public.</title>
        <authorList>
            <person name="Liu C."/>
            <person name="Sun Q."/>
        </authorList>
    </citation>
    <scope>NUCLEOTIDE SEQUENCE [LARGE SCALE GENOMIC DNA]</scope>
    <source>
        <strain evidence="4 5">M2</strain>
    </source>
</reference>
<evidence type="ECO:0000256" key="1">
    <source>
        <dbReference type="ARBA" id="ARBA00007521"/>
    </source>
</evidence>
<comment type="similarity">
    <text evidence="1 3">Belongs to the PemK/MazF family.</text>
</comment>
<dbReference type="PANTHER" id="PTHR33988:SF2">
    <property type="entry name" value="ENDORIBONUCLEASE MAZF"/>
    <property type="match status" value="1"/>
</dbReference>
<name>A0ABR7GPN6_9FIRM</name>
<dbReference type="PANTHER" id="PTHR33988">
    <property type="entry name" value="ENDORIBONUCLEASE MAZF-RELATED"/>
    <property type="match status" value="1"/>
</dbReference>
<evidence type="ECO:0000313" key="5">
    <source>
        <dbReference type="Proteomes" id="UP000641741"/>
    </source>
</evidence>
<evidence type="ECO:0000313" key="4">
    <source>
        <dbReference type="EMBL" id="MBC5696280.1"/>
    </source>
</evidence>
<protein>
    <recommendedName>
        <fullName evidence="3">mRNA interferase</fullName>
        <ecNumber evidence="3">3.1.-.-</ecNumber>
    </recommendedName>
</protein>
<gene>
    <name evidence="4" type="ORF">H8S02_10040</name>
</gene>
<keyword evidence="5" id="KW-1185">Reference proteome</keyword>
<keyword evidence="3" id="KW-0255">Endonuclease</keyword>
<dbReference type="SUPFAM" id="SSF50118">
    <property type="entry name" value="Cell growth inhibitor/plasmid maintenance toxic component"/>
    <property type="match status" value="1"/>
</dbReference>
<dbReference type="PIRSF" id="PIRSF033490">
    <property type="entry name" value="MazF"/>
    <property type="match status" value="1"/>
</dbReference>
<dbReference type="InterPro" id="IPR011067">
    <property type="entry name" value="Plasmid_toxin/cell-grow_inhib"/>
</dbReference>
<keyword evidence="3" id="KW-0378">Hydrolase</keyword>
<dbReference type="InterPro" id="IPR003477">
    <property type="entry name" value="PemK-like"/>
</dbReference>
<dbReference type="Proteomes" id="UP000641741">
    <property type="component" value="Unassembled WGS sequence"/>
</dbReference>
<proteinExistence type="inferred from homology"/>
<dbReference type="Gene3D" id="2.30.30.110">
    <property type="match status" value="1"/>
</dbReference>
<dbReference type="EC" id="3.1.-.-" evidence="3"/>
<sequence length="132" mass="15115">MNKNWSFRRGDIYLADLGEHHGHIQGGARPVVVVQNDYGNRFAPTLIVVPLTTEIKKTDMPTHYVLRHQRGLDKPCMALAEQIQTIRKSQIIRYLGHVRPIHMSCIDLGIRESIGLPPQHIIRIIPPNEQKE</sequence>
<keyword evidence="2" id="KW-1277">Toxin-antitoxin system</keyword>
<dbReference type="Pfam" id="PF02452">
    <property type="entry name" value="PemK_toxin"/>
    <property type="match status" value="1"/>
</dbReference>
<evidence type="ECO:0000256" key="2">
    <source>
        <dbReference type="ARBA" id="ARBA00022649"/>
    </source>
</evidence>
<comment type="caution">
    <text evidence="4">The sequence shown here is derived from an EMBL/GenBank/DDBJ whole genome shotgun (WGS) entry which is preliminary data.</text>
</comment>
<organism evidence="4 5">
    <name type="scientific">Agathobaculum hominis</name>
    <dbReference type="NCBI Taxonomy" id="2763014"/>
    <lineage>
        <taxon>Bacteria</taxon>
        <taxon>Bacillati</taxon>
        <taxon>Bacillota</taxon>
        <taxon>Clostridia</taxon>
        <taxon>Eubacteriales</taxon>
        <taxon>Butyricicoccaceae</taxon>
        <taxon>Agathobaculum</taxon>
    </lineage>
</organism>
<comment type="function">
    <text evidence="3">Toxic component of a type II toxin-antitoxin (TA) system.</text>
</comment>